<dbReference type="SUPFAM" id="SSF53649">
    <property type="entry name" value="Alkaline phosphatase-like"/>
    <property type="match status" value="1"/>
</dbReference>
<dbReference type="GO" id="GO:0016787">
    <property type="term" value="F:hydrolase activity"/>
    <property type="evidence" value="ECO:0007669"/>
    <property type="project" value="UniProtKB-ARBA"/>
</dbReference>
<dbReference type="InterPro" id="IPR017850">
    <property type="entry name" value="Alkaline_phosphatase_core_sf"/>
</dbReference>
<name>A0A6J6C6Z7_9ZZZZ</name>
<proteinExistence type="predicted"/>
<dbReference type="AlphaFoldDB" id="A0A6J6C6Z7"/>
<dbReference type="EMBL" id="CAEZTO010000004">
    <property type="protein sequence ID" value="CAB4568743.1"/>
    <property type="molecule type" value="Genomic_DNA"/>
</dbReference>
<protein>
    <submittedName>
        <fullName evidence="1">Unannotated protein</fullName>
    </submittedName>
</protein>
<accession>A0A6J6C6Z7</accession>
<dbReference type="EMBL" id="CAEZST010000010">
    <property type="protein sequence ID" value="CAB4547006.1"/>
    <property type="molecule type" value="Genomic_DNA"/>
</dbReference>
<dbReference type="InterPro" id="IPR002591">
    <property type="entry name" value="Phosphodiest/P_Trfase"/>
</dbReference>
<sequence length="373" mass="41340">MPSTLPRPPKDLAAIRHVFKSALQSVQGANNELQLPQRDRVIVCFIDGLGVENLRQRSGHAPFLSSHLGKASITYAAYPATTSVNIGSFATGLMPGGHGLIGHQVFDRFHNERINLLVGWNERTDPLVWQPHQTISELASLAGIKANVIAAEEYRTTPFTTATMRGANFIGADSIEDRAKEAIRASNSSEKSISYVYFPELDKYGHQKGWTSSGWAEILESVDSAMKSLAGRLGRNTGLVITSDHGMIETTKDKQLILDQYLDGLSLEFFGGDTRSSYVYFENRQDAQTAIDRLEPVSYALGAHLSQELIDAGWYGEVGKEARDRMPDLVLIAKSYYTLYHSKFSKQRAFDMISHHGAFSDAELRIPLIRIGF</sequence>
<evidence type="ECO:0000313" key="1">
    <source>
        <dbReference type="EMBL" id="CAB4547006.1"/>
    </source>
</evidence>
<dbReference type="PANTHER" id="PTHR10151">
    <property type="entry name" value="ECTONUCLEOTIDE PYROPHOSPHATASE/PHOSPHODIESTERASE"/>
    <property type="match status" value="1"/>
</dbReference>
<reference evidence="1" key="1">
    <citation type="submission" date="2020-05" db="EMBL/GenBank/DDBJ databases">
        <authorList>
            <person name="Chiriac C."/>
            <person name="Salcher M."/>
            <person name="Ghai R."/>
            <person name="Kavagutti S V."/>
        </authorList>
    </citation>
    <scope>NUCLEOTIDE SEQUENCE</scope>
</reference>
<gene>
    <name evidence="1" type="ORF">UFOPK1503_00731</name>
    <name evidence="2" type="ORF">UFOPK1693_00535</name>
</gene>
<dbReference type="Gene3D" id="3.40.720.10">
    <property type="entry name" value="Alkaline Phosphatase, subunit A"/>
    <property type="match status" value="1"/>
</dbReference>
<dbReference type="PANTHER" id="PTHR10151:SF120">
    <property type="entry name" value="BIS(5'-ADENOSYL)-TRIPHOSPHATASE"/>
    <property type="match status" value="1"/>
</dbReference>
<organism evidence="1">
    <name type="scientific">freshwater metagenome</name>
    <dbReference type="NCBI Taxonomy" id="449393"/>
    <lineage>
        <taxon>unclassified sequences</taxon>
        <taxon>metagenomes</taxon>
        <taxon>ecological metagenomes</taxon>
    </lineage>
</organism>
<evidence type="ECO:0000313" key="2">
    <source>
        <dbReference type="EMBL" id="CAB4568743.1"/>
    </source>
</evidence>
<dbReference type="Pfam" id="PF01663">
    <property type="entry name" value="Phosphodiest"/>
    <property type="match status" value="1"/>
</dbReference>